<dbReference type="EC" id="4.2.1.1" evidence="3 9"/>
<feature type="binding site" evidence="8">
    <location>
        <position position="221"/>
    </location>
    <ligand>
        <name>Zn(2+)</name>
        <dbReference type="ChEBI" id="CHEBI:29105"/>
    </ligand>
</feature>
<evidence type="ECO:0000256" key="7">
    <source>
        <dbReference type="ARBA" id="ARBA00048348"/>
    </source>
</evidence>
<organism evidence="10 11">
    <name type="scientific">Ceratodon purpureus</name>
    <name type="common">Fire moss</name>
    <name type="synonym">Dicranum purpureum</name>
    <dbReference type="NCBI Taxonomy" id="3225"/>
    <lineage>
        <taxon>Eukaryota</taxon>
        <taxon>Viridiplantae</taxon>
        <taxon>Streptophyta</taxon>
        <taxon>Embryophyta</taxon>
        <taxon>Bryophyta</taxon>
        <taxon>Bryophytina</taxon>
        <taxon>Bryopsida</taxon>
        <taxon>Dicranidae</taxon>
        <taxon>Pseudoditrichales</taxon>
        <taxon>Ditrichaceae</taxon>
        <taxon>Ceratodon</taxon>
    </lineage>
</organism>
<dbReference type="InterPro" id="IPR036874">
    <property type="entry name" value="Carbonic_anhydrase_sf"/>
</dbReference>
<keyword evidence="4 8" id="KW-0479">Metal-binding</keyword>
<evidence type="ECO:0000256" key="1">
    <source>
        <dbReference type="ARBA" id="ARBA00002904"/>
    </source>
</evidence>
<dbReference type="FunFam" id="3.40.1050.10:FF:000003">
    <property type="entry name" value="Carbonic anhydrase"/>
    <property type="match status" value="1"/>
</dbReference>
<evidence type="ECO:0000256" key="9">
    <source>
        <dbReference type="RuleBase" id="RU003956"/>
    </source>
</evidence>
<accession>A0A8T0GAA0</accession>
<evidence type="ECO:0000256" key="8">
    <source>
        <dbReference type="PIRSR" id="PIRSR601765-1"/>
    </source>
</evidence>
<feature type="binding site" evidence="8">
    <location>
        <position position="157"/>
    </location>
    <ligand>
        <name>Zn(2+)</name>
        <dbReference type="ChEBI" id="CHEBI:29105"/>
    </ligand>
</feature>
<comment type="catalytic activity">
    <reaction evidence="7 9">
        <text>hydrogencarbonate + H(+) = CO2 + H2O</text>
        <dbReference type="Rhea" id="RHEA:10748"/>
        <dbReference type="ChEBI" id="CHEBI:15377"/>
        <dbReference type="ChEBI" id="CHEBI:15378"/>
        <dbReference type="ChEBI" id="CHEBI:16526"/>
        <dbReference type="ChEBI" id="CHEBI:17544"/>
        <dbReference type="EC" id="4.2.1.1"/>
    </reaction>
</comment>
<dbReference type="PROSITE" id="PS00705">
    <property type="entry name" value="PROK_CO2_ANHYDRASE_2"/>
    <property type="match status" value="1"/>
</dbReference>
<dbReference type="GO" id="GO:0015976">
    <property type="term" value="P:carbon utilization"/>
    <property type="evidence" value="ECO:0007669"/>
    <property type="project" value="InterPro"/>
</dbReference>
<evidence type="ECO:0000256" key="3">
    <source>
        <dbReference type="ARBA" id="ARBA00012925"/>
    </source>
</evidence>
<evidence type="ECO:0000313" key="10">
    <source>
        <dbReference type="EMBL" id="KAG0554212.1"/>
    </source>
</evidence>
<dbReference type="GO" id="GO:0004089">
    <property type="term" value="F:carbonate dehydratase activity"/>
    <property type="evidence" value="ECO:0007669"/>
    <property type="project" value="UniProtKB-UniRule"/>
</dbReference>
<dbReference type="InterPro" id="IPR001765">
    <property type="entry name" value="Carbonic_anhydrase"/>
</dbReference>
<keyword evidence="5 8" id="KW-0862">Zinc</keyword>
<feature type="binding site" evidence="8">
    <location>
        <position position="218"/>
    </location>
    <ligand>
        <name>Zn(2+)</name>
        <dbReference type="ChEBI" id="CHEBI:29105"/>
    </ligand>
</feature>
<name>A0A8T0GAA0_CERPU</name>
<dbReference type="EMBL" id="CM026433">
    <property type="protein sequence ID" value="KAG0554212.1"/>
    <property type="molecule type" value="Genomic_DNA"/>
</dbReference>
<dbReference type="PROSITE" id="PS00704">
    <property type="entry name" value="PROK_CO2_ANHYDRASE_1"/>
    <property type="match status" value="1"/>
</dbReference>
<evidence type="ECO:0000313" key="11">
    <source>
        <dbReference type="Proteomes" id="UP000822688"/>
    </source>
</evidence>
<evidence type="ECO:0000256" key="5">
    <source>
        <dbReference type="ARBA" id="ARBA00022833"/>
    </source>
</evidence>
<dbReference type="GO" id="GO:0008270">
    <property type="term" value="F:zinc ion binding"/>
    <property type="evidence" value="ECO:0007669"/>
    <property type="project" value="UniProtKB-UniRule"/>
</dbReference>
<comment type="function">
    <text evidence="1 9">Reversible hydration of carbon dioxide.</text>
</comment>
<dbReference type="Proteomes" id="UP000822688">
    <property type="component" value="Chromosome 12"/>
</dbReference>
<dbReference type="SUPFAM" id="SSF53056">
    <property type="entry name" value="beta-carbonic anhydrase, cab"/>
    <property type="match status" value="1"/>
</dbReference>
<dbReference type="Pfam" id="PF00484">
    <property type="entry name" value="Pro_CA"/>
    <property type="match status" value="1"/>
</dbReference>
<comment type="similarity">
    <text evidence="2 9">Belongs to the beta-class carbonic anhydrase family.</text>
</comment>
<gene>
    <name evidence="10" type="ORF">KC19_12G073200</name>
</gene>
<protein>
    <recommendedName>
        <fullName evidence="3 9">Carbonic anhydrase</fullName>
        <ecNumber evidence="3 9">4.2.1.1</ecNumber>
    </recommendedName>
    <alternativeName>
        <fullName evidence="9">Carbonate dehydratase</fullName>
    </alternativeName>
</protein>
<reference evidence="10" key="1">
    <citation type="submission" date="2020-06" db="EMBL/GenBank/DDBJ databases">
        <title>WGS assembly of Ceratodon purpureus strain R40.</title>
        <authorList>
            <person name="Carey S.B."/>
            <person name="Jenkins J."/>
            <person name="Shu S."/>
            <person name="Lovell J.T."/>
            <person name="Sreedasyam A."/>
            <person name="Maumus F."/>
            <person name="Tiley G.P."/>
            <person name="Fernandez-Pozo N."/>
            <person name="Barry K."/>
            <person name="Chen C."/>
            <person name="Wang M."/>
            <person name="Lipzen A."/>
            <person name="Daum C."/>
            <person name="Saski C.A."/>
            <person name="Payton A.C."/>
            <person name="Mcbreen J.C."/>
            <person name="Conrad R.E."/>
            <person name="Kollar L.M."/>
            <person name="Olsson S."/>
            <person name="Huttunen S."/>
            <person name="Landis J.B."/>
            <person name="Wickett N.J."/>
            <person name="Johnson M.G."/>
            <person name="Rensing S.A."/>
            <person name="Grimwood J."/>
            <person name="Schmutz J."/>
            <person name="Mcdaniel S.F."/>
        </authorList>
    </citation>
    <scope>NUCLEOTIDE SEQUENCE</scope>
    <source>
        <strain evidence="10">R40</strain>
    </source>
</reference>
<dbReference type="InterPro" id="IPR015892">
    <property type="entry name" value="Carbonic_anhydrase_CS"/>
</dbReference>
<dbReference type="SMART" id="SM00947">
    <property type="entry name" value="Pro_CA"/>
    <property type="match status" value="1"/>
</dbReference>
<keyword evidence="11" id="KW-1185">Reference proteome</keyword>
<dbReference type="CDD" id="cd00884">
    <property type="entry name" value="beta_CA_cladeB"/>
    <property type="match status" value="1"/>
</dbReference>
<evidence type="ECO:0000256" key="2">
    <source>
        <dbReference type="ARBA" id="ARBA00006217"/>
    </source>
</evidence>
<dbReference type="PANTHER" id="PTHR11002">
    <property type="entry name" value="CARBONIC ANHYDRASE"/>
    <property type="match status" value="1"/>
</dbReference>
<keyword evidence="6 9" id="KW-0456">Lyase</keyword>
<dbReference type="Gene3D" id="3.40.1050.10">
    <property type="entry name" value="Carbonic anhydrase"/>
    <property type="match status" value="1"/>
</dbReference>
<proteinExistence type="inferred from homology"/>
<evidence type="ECO:0000256" key="6">
    <source>
        <dbReference type="ARBA" id="ARBA00023239"/>
    </source>
</evidence>
<feature type="binding site" evidence="8">
    <location>
        <position position="159"/>
    </location>
    <ligand>
        <name>Zn(2+)</name>
        <dbReference type="ChEBI" id="CHEBI:29105"/>
    </ligand>
</feature>
<dbReference type="PANTHER" id="PTHR11002:SF76">
    <property type="entry name" value="CARBONIC ANHYDRASE"/>
    <property type="match status" value="1"/>
</dbReference>
<comment type="cofactor">
    <cofactor evidence="8">
        <name>Zn(2+)</name>
        <dbReference type="ChEBI" id="CHEBI:29105"/>
    </cofactor>
    <text evidence="8">Binds 1 zinc ion per subunit.</text>
</comment>
<dbReference type="AlphaFoldDB" id="A0A8T0GAA0"/>
<evidence type="ECO:0000256" key="4">
    <source>
        <dbReference type="ARBA" id="ARBA00022723"/>
    </source>
</evidence>
<sequence>MNLALQQGYGVVSKSGFTPGFDGVDGSLREFRVGSVKVTSTARQCVLRVSDRGGLRRRVGGKESGGVEGGRCSSSRPRSVTARASLLQGLGGSLKEGYVLKNHGIVDETTEVESTGDVIEKLKKGFKHFKDTQYNQKPDLYAKLAEGQEPKVMMITCADSRVCPTMLHGLEAGEAFIVRNVANLVPPCEGSGEHHGTSAAIEFAVTVLQVERIVVMGHSNCGGIKALMSRDTYSGDFVGSWIRIGLPAKKKTLSLFSGKPFQEQCTFCEQEAVNVSLANLLTFPFIEERVKTGKLHIYGMHYDFIEGQLTSWEIEREEVPIHA</sequence>
<comment type="caution">
    <text evidence="10">The sequence shown here is derived from an EMBL/GenBank/DDBJ whole genome shotgun (WGS) entry which is preliminary data.</text>
</comment>
<dbReference type="InterPro" id="IPR045066">
    <property type="entry name" value="Beta_CA_cladeB"/>
</dbReference>